<dbReference type="AlphaFoldDB" id="A0AAN8Z6A5"/>
<evidence type="ECO:0000259" key="7">
    <source>
        <dbReference type="PROSITE" id="PS50102"/>
    </source>
</evidence>
<gene>
    <name evidence="8" type="ORF">RJ641_008271</name>
</gene>
<reference evidence="8 9" key="1">
    <citation type="submission" date="2023-12" db="EMBL/GenBank/DDBJ databases">
        <title>A high-quality genome assembly for Dillenia turbinata (Dilleniales).</title>
        <authorList>
            <person name="Chanderbali A."/>
        </authorList>
    </citation>
    <scope>NUCLEOTIDE SEQUENCE [LARGE SCALE GENOMIC DNA]</scope>
    <source>
        <strain evidence="8">LSX21</strain>
        <tissue evidence="8">Leaf</tissue>
    </source>
</reference>
<comment type="caution">
    <text evidence="8">The sequence shown here is derived from an EMBL/GenBank/DDBJ whole genome shotgun (WGS) entry which is preliminary data.</text>
</comment>
<comment type="subcellular location">
    <subcellularLocation>
        <location evidence="1">Nucleus</location>
    </subcellularLocation>
</comment>
<evidence type="ECO:0000256" key="5">
    <source>
        <dbReference type="ARBA" id="ARBA00023242"/>
    </source>
</evidence>
<name>A0AAN8Z6A5_9MAGN</name>
<evidence type="ECO:0000256" key="2">
    <source>
        <dbReference type="ARBA" id="ARBA00022664"/>
    </source>
</evidence>
<dbReference type="EMBL" id="JBAMMX010000015">
    <property type="protein sequence ID" value="KAK6926552.1"/>
    <property type="molecule type" value="Genomic_DNA"/>
</dbReference>
<feature type="domain" description="RRM" evidence="7">
    <location>
        <begin position="34"/>
        <end position="77"/>
    </location>
</feature>
<dbReference type="InterPro" id="IPR035979">
    <property type="entry name" value="RBD_domain_sf"/>
</dbReference>
<dbReference type="PROSITE" id="PS50102">
    <property type="entry name" value="RRM"/>
    <property type="match status" value="1"/>
</dbReference>
<evidence type="ECO:0000256" key="1">
    <source>
        <dbReference type="ARBA" id="ARBA00004123"/>
    </source>
</evidence>
<evidence type="ECO:0000256" key="3">
    <source>
        <dbReference type="ARBA" id="ARBA00022884"/>
    </source>
</evidence>
<dbReference type="PANTHER" id="PTHR48028:SF4">
    <property type="entry name" value="SC35-LIKE SPLICING FACTOR"/>
    <property type="match status" value="1"/>
</dbReference>
<dbReference type="Proteomes" id="UP001370490">
    <property type="component" value="Unassembled WGS sequence"/>
</dbReference>
<evidence type="ECO:0000256" key="4">
    <source>
        <dbReference type="ARBA" id="ARBA00023187"/>
    </source>
</evidence>
<evidence type="ECO:0000313" key="8">
    <source>
        <dbReference type="EMBL" id="KAK6926552.1"/>
    </source>
</evidence>
<organism evidence="8 9">
    <name type="scientific">Dillenia turbinata</name>
    <dbReference type="NCBI Taxonomy" id="194707"/>
    <lineage>
        <taxon>Eukaryota</taxon>
        <taxon>Viridiplantae</taxon>
        <taxon>Streptophyta</taxon>
        <taxon>Embryophyta</taxon>
        <taxon>Tracheophyta</taxon>
        <taxon>Spermatophyta</taxon>
        <taxon>Magnoliopsida</taxon>
        <taxon>eudicotyledons</taxon>
        <taxon>Gunneridae</taxon>
        <taxon>Pentapetalae</taxon>
        <taxon>Dilleniales</taxon>
        <taxon>Dilleniaceae</taxon>
        <taxon>Dillenia</taxon>
    </lineage>
</organism>
<dbReference type="InterPro" id="IPR000504">
    <property type="entry name" value="RRM_dom"/>
</dbReference>
<accession>A0AAN8Z6A5</accession>
<dbReference type="GO" id="GO:0008380">
    <property type="term" value="P:RNA splicing"/>
    <property type="evidence" value="ECO:0007669"/>
    <property type="project" value="UniProtKB-KW"/>
</dbReference>
<dbReference type="GO" id="GO:0003723">
    <property type="term" value="F:RNA binding"/>
    <property type="evidence" value="ECO:0007669"/>
    <property type="project" value="UniProtKB-UniRule"/>
</dbReference>
<keyword evidence="9" id="KW-1185">Reference proteome</keyword>
<dbReference type="PANTHER" id="PTHR48028">
    <property type="entry name" value="GLYCINE-RICH RNA-BINDING PROTEIN RZ1A"/>
    <property type="match status" value="1"/>
</dbReference>
<sequence>MAALRWLSGPSSYPSTRRTPSFLFCFRGISSKLFVKARVIKNKVTNRSKGFAYVTFREENEAQQALEEMNGKAVDLE</sequence>
<dbReference type="InterPro" id="IPR051106">
    <property type="entry name" value="RNA-bind/splicing_reg"/>
</dbReference>
<evidence type="ECO:0000313" key="9">
    <source>
        <dbReference type="Proteomes" id="UP001370490"/>
    </source>
</evidence>
<dbReference type="Gene3D" id="3.30.70.330">
    <property type="match status" value="1"/>
</dbReference>
<protein>
    <submittedName>
        <fullName evidence="8">RNA recognition motif domain</fullName>
    </submittedName>
</protein>
<dbReference type="GO" id="GO:0005634">
    <property type="term" value="C:nucleus"/>
    <property type="evidence" value="ECO:0007669"/>
    <property type="project" value="UniProtKB-SubCell"/>
</dbReference>
<dbReference type="InterPro" id="IPR012677">
    <property type="entry name" value="Nucleotide-bd_a/b_plait_sf"/>
</dbReference>
<keyword evidence="4" id="KW-0508">mRNA splicing</keyword>
<keyword evidence="5" id="KW-0539">Nucleus</keyword>
<dbReference type="GO" id="GO:0006397">
    <property type="term" value="P:mRNA processing"/>
    <property type="evidence" value="ECO:0007669"/>
    <property type="project" value="UniProtKB-KW"/>
</dbReference>
<keyword evidence="2" id="KW-0507">mRNA processing</keyword>
<dbReference type="Pfam" id="PF00076">
    <property type="entry name" value="RRM_1"/>
    <property type="match status" value="1"/>
</dbReference>
<keyword evidence="3 6" id="KW-0694">RNA-binding</keyword>
<dbReference type="SUPFAM" id="SSF54928">
    <property type="entry name" value="RNA-binding domain, RBD"/>
    <property type="match status" value="1"/>
</dbReference>
<proteinExistence type="predicted"/>
<evidence type="ECO:0000256" key="6">
    <source>
        <dbReference type="PROSITE-ProRule" id="PRU00176"/>
    </source>
</evidence>